<protein>
    <submittedName>
        <fullName evidence="4">TetR/AcrR family transcriptional regulator</fullName>
    </submittedName>
</protein>
<evidence type="ECO:0000256" key="2">
    <source>
        <dbReference type="ARBA" id="ARBA00023163"/>
    </source>
</evidence>
<dbReference type="InterPro" id="IPR036271">
    <property type="entry name" value="Tet_transcr_reg_TetR-rel_C_sf"/>
</dbReference>
<dbReference type="SUPFAM" id="SSF48498">
    <property type="entry name" value="Tetracyclin repressor-like, C-terminal domain"/>
    <property type="match status" value="1"/>
</dbReference>
<name>A0A3N5YKI7_9ALTE</name>
<feature type="domain" description="Tetracyclin repressor-like C-terminal" evidence="3">
    <location>
        <begin position="83"/>
        <end position="182"/>
    </location>
</feature>
<proteinExistence type="predicted"/>
<dbReference type="AlphaFoldDB" id="A0A3N5YKI7"/>
<dbReference type="SUPFAM" id="SSF46689">
    <property type="entry name" value="Homeodomain-like"/>
    <property type="match status" value="1"/>
</dbReference>
<organism evidence="4 5">
    <name type="scientific">Alteromonas sediminis</name>
    <dbReference type="NCBI Taxonomy" id="2259342"/>
    <lineage>
        <taxon>Bacteria</taxon>
        <taxon>Pseudomonadati</taxon>
        <taxon>Pseudomonadota</taxon>
        <taxon>Gammaproteobacteria</taxon>
        <taxon>Alteromonadales</taxon>
        <taxon>Alteromonadaceae</taxon>
        <taxon>Alteromonas/Salinimonas group</taxon>
        <taxon>Alteromonas</taxon>
    </lineage>
</organism>
<evidence type="ECO:0000313" key="5">
    <source>
        <dbReference type="Proteomes" id="UP000275281"/>
    </source>
</evidence>
<keyword evidence="5" id="KW-1185">Reference proteome</keyword>
<keyword evidence="1" id="KW-0805">Transcription regulation</keyword>
<gene>
    <name evidence="4" type="ORF">DRW07_16325</name>
</gene>
<reference evidence="4 5" key="1">
    <citation type="submission" date="2018-11" db="EMBL/GenBank/DDBJ databases">
        <authorList>
            <person name="Ye M.-Q."/>
            <person name="Du Z.-J."/>
        </authorList>
    </citation>
    <scope>NUCLEOTIDE SEQUENCE [LARGE SCALE GENOMIC DNA]</scope>
    <source>
        <strain evidence="4 5">U0105</strain>
    </source>
</reference>
<dbReference type="Gene3D" id="1.10.357.10">
    <property type="entry name" value="Tetracycline Repressor, domain 2"/>
    <property type="match status" value="1"/>
</dbReference>
<dbReference type="Pfam" id="PF16925">
    <property type="entry name" value="TetR_C_13"/>
    <property type="match status" value="1"/>
</dbReference>
<dbReference type="Proteomes" id="UP000275281">
    <property type="component" value="Unassembled WGS sequence"/>
</dbReference>
<evidence type="ECO:0000313" key="4">
    <source>
        <dbReference type="EMBL" id="RPJ65461.1"/>
    </source>
</evidence>
<dbReference type="InterPro" id="IPR009057">
    <property type="entry name" value="Homeodomain-like_sf"/>
</dbReference>
<comment type="caution">
    <text evidence="4">The sequence shown here is derived from an EMBL/GenBank/DDBJ whole genome shotgun (WGS) entry which is preliminary data.</text>
</comment>
<accession>A0A3N5YKI7</accession>
<dbReference type="RefSeq" id="WP_124029008.1">
    <property type="nucleotide sequence ID" value="NZ_JBHRSN010000014.1"/>
</dbReference>
<evidence type="ECO:0000256" key="1">
    <source>
        <dbReference type="ARBA" id="ARBA00023015"/>
    </source>
</evidence>
<dbReference type="EMBL" id="RPOK01000005">
    <property type="protein sequence ID" value="RPJ65461.1"/>
    <property type="molecule type" value="Genomic_DNA"/>
</dbReference>
<dbReference type="PANTHER" id="PTHR47506">
    <property type="entry name" value="TRANSCRIPTIONAL REGULATORY PROTEIN"/>
    <property type="match status" value="1"/>
</dbReference>
<dbReference type="InterPro" id="IPR011075">
    <property type="entry name" value="TetR_C"/>
</dbReference>
<dbReference type="PANTHER" id="PTHR47506:SF1">
    <property type="entry name" value="HTH-TYPE TRANSCRIPTIONAL REGULATOR YJDC"/>
    <property type="match status" value="1"/>
</dbReference>
<keyword evidence="2" id="KW-0804">Transcription</keyword>
<dbReference type="OrthoDB" id="270177at2"/>
<sequence>MPRTALYDIEDVLTSAIDVLLEHSFHGAVMDEIIARTDFNRRGFYIEFKDKRHFLYRVLSHYQQTQLQPIQAQLLAKQGLVSIQSFFNDYINLIEGRGCLLINSITELGSDDETIKEMGRHYLDGLQIAFIGCLEHAAEHRQLKAGVDIESAALQLTCFVQGLAVNAVLTQDSEEMQIAIQSLLAPLLPEAT</sequence>
<dbReference type="Gene3D" id="1.10.10.60">
    <property type="entry name" value="Homeodomain-like"/>
    <property type="match status" value="1"/>
</dbReference>
<evidence type="ECO:0000259" key="3">
    <source>
        <dbReference type="Pfam" id="PF16925"/>
    </source>
</evidence>